<dbReference type="KEGG" id="rca:Rcas_1414"/>
<evidence type="ECO:0000256" key="1">
    <source>
        <dbReference type="SAM" id="Coils"/>
    </source>
</evidence>
<dbReference type="EMBL" id="CP000804">
    <property type="protein sequence ID" value="ABU57509.1"/>
    <property type="molecule type" value="Genomic_DNA"/>
</dbReference>
<dbReference type="RefSeq" id="WP_012119938.1">
    <property type="nucleotide sequence ID" value="NC_009767.1"/>
</dbReference>
<keyword evidence="3" id="KW-1185">Reference proteome</keyword>
<name>A7NJ43_ROSCS</name>
<accession>A7NJ43</accession>
<dbReference type="STRING" id="383372.Rcas_1414"/>
<protein>
    <submittedName>
        <fullName evidence="2">Uncharacterized protein</fullName>
    </submittedName>
</protein>
<dbReference type="eggNOG" id="ENOG5030T5Z">
    <property type="taxonomic scope" value="Bacteria"/>
</dbReference>
<sequence>MDPEENLTLDEARRLIAYLQAELERQRALNAEMRRAVADMARAFQESLALSHQAAQEGDLERVRQIVIENRRVWQDWLRQIVEAAERKP</sequence>
<proteinExistence type="predicted"/>
<dbReference type="HOGENOM" id="CLU_2341660_0_0_0"/>
<dbReference type="AlphaFoldDB" id="A7NJ43"/>
<organism evidence="2 3">
    <name type="scientific">Roseiflexus castenholzii (strain DSM 13941 / HLO8)</name>
    <dbReference type="NCBI Taxonomy" id="383372"/>
    <lineage>
        <taxon>Bacteria</taxon>
        <taxon>Bacillati</taxon>
        <taxon>Chloroflexota</taxon>
        <taxon>Chloroflexia</taxon>
        <taxon>Chloroflexales</taxon>
        <taxon>Roseiflexineae</taxon>
        <taxon>Roseiflexaceae</taxon>
        <taxon>Roseiflexus</taxon>
    </lineage>
</organism>
<dbReference type="OrthoDB" id="165872at2"/>
<feature type="coiled-coil region" evidence="1">
    <location>
        <begin position="9"/>
        <end position="36"/>
    </location>
</feature>
<dbReference type="Proteomes" id="UP000000263">
    <property type="component" value="Chromosome"/>
</dbReference>
<evidence type="ECO:0000313" key="3">
    <source>
        <dbReference type="Proteomes" id="UP000000263"/>
    </source>
</evidence>
<reference evidence="2 3" key="1">
    <citation type="submission" date="2007-08" db="EMBL/GenBank/DDBJ databases">
        <title>Complete sequence of Roseiflexus castenholzii DSM 13941.</title>
        <authorList>
            <consortium name="US DOE Joint Genome Institute"/>
            <person name="Copeland A."/>
            <person name="Lucas S."/>
            <person name="Lapidus A."/>
            <person name="Barry K."/>
            <person name="Glavina del Rio T."/>
            <person name="Dalin E."/>
            <person name="Tice H."/>
            <person name="Pitluck S."/>
            <person name="Thompson L.S."/>
            <person name="Brettin T."/>
            <person name="Bruce D."/>
            <person name="Detter J.C."/>
            <person name="Han C."/>
            <person name="Tapia R."/>
            <person name="Schmutz J."/>
            <person name="Larimer F."/>
            <person name="Land M."/>
            <person name="Hauser L."/>
            <person name="Kyrpides N."/>
            <person name="Mikhailova N."/>
            <person name="Bryant D.A."/>
            <person name="Hanada S."/>
            <person name="Tsukatani Y."/>
            <person name="Richardson P."/>
        </authorList>
    </citation>
    <scope>NUCLEOTIDE SEQUENCE [LARGE SCALE GENOMIC DNA]</scope>
    <source>
        <strain evidence="3">DSM 13941 / HLO8</strain>
    </source>
</reference>
<gene>
    <name evidence="2" type="ordered locus">Rcas_1414</name>
</gene>
<keyword evidence="1" id="KW-0175">Coiled coil</keyword>
<evidence type="ECO:0000313" key="2">
    <source>
        <dbReference type="EMBL" id="ABU57509.1"/>
    </source>
</evidence>